<evidence type="ECO:0000313" key="4">
    <source>
        <dbReference type="Proteomes" id="UP001500393"/>
    </source>
</evidence>
<keyword evidence="1" id="KW-0472">Membrane</keyword>
<evidence type="ECO:0000256" key="2">
    <source>
        <dbReference type="SAM" id="SignalP"/>
    </source>
</evidence>
<evidence type="ECO:0000313" key="3">
    <source>
        <dbReference type="EMBL" id="GAA1599846.1"/>
    </source>
</evidence>
<dbReference type="RefSeq" id="WP_344220256.1">
    <property type="nucleotide sequence ID" value="NZ_BAAAOS010000048.1"/>
</dbReference>
<organism evidence="3 4">
    <name type="scientific">Kribbella sancticallisti</name>
    <dbReference type="NCBI Taxonomy" id="460087"/>
    <lineage>
        <taxon>Bacteria</taxon>
        <taxon>Bacillati</taxon>
        <taxon>Actinomycetota</taxon>
        <taxon>Actinomycetes</taxon>
        <taxon>Propionibacteriales</taxon>
        <taxon>Kribbellaceae</taxon>
        <taxon>Kribbella</taxon>
    </lineage>
</organism>
<keyword evidence="2" id="KW-0732">Signal</keyword>
<name>A0ABN2EBN3_9ACTN</name>
<accession>A0ABN2EBN3</accession>
<evidence type="ECO:0000256" key="1">
    <source>
        <dbReference type="SAM" id="Phobius"/>
    </source>
</evidence>
<sequence>MKRRSSVVAAVALAVGVTMLGAVDASARVPEERYGCGLVPHDPPVSVYADSQDEVAALEGAAVGTSSDDTGVEVIQAGASALGGAGVAVAGLWLYRRRRAHVA</sequence>
<proteinExistence type="predicted"/>
<protein>
    <recommendedName>
        <fullName evidence="5">LPXTG-motif cell wall-anchored protein</fullName>
    </recommendedName>
</protein>
<dbReference type="Proteomes" id="UP001500393">
    <property type="component" value="Unassembled WGS sequence"/>
</dbReference>
<dbReference type="EMBL" id="BAAAOS010000048">
    <property type="protein sequence ID" value="GAA1599846.1"/>
    <property type="molecule type" value="Genomic_DNA"/>
</dbReference>
<feature type="transmembrane region" description="Helical" evidence="1">
    <location>
        <begin position="74"/>
        <end position="95"/>
    </location>
</feature>
<reference evidence="3 4" key="1">
    <citation type="journal article" date="2019" name="Int. J. Syst. Evol. Microbiol.">
        <title>The Global Catalogue of Microorganisms (GCM) 10K type strain sequencing project: providing services to taxonomists for standard genome sequencing and annotation.</title>
        <authorList>
            <consortium name="The Broad Institute Genomics Platform"/>
            <consortium name="The Broad Institute Genome Sequencing Center for Infectious Disease"/>
            <person name="Wu L."/>
            <person name="Ma J."/>
        </authorList>
    </citation>
    <scope>NUCLEOTIDE SEQUENCE [LARGE SCALE GENOMIC DNA]</scope>
    <source>
        <strain evidence="3 4">JCM 14969</strain>
    </source>
</reference>
<keyword evidence="1" id="KW-1133">Transmembrane helix</keyword>
<keyword evidence="4" id="KW-1185">Reference proteome</keyword>
<feature type="signal peptide" evidence="2">
    <location>
        <begin position="1"/>
        <end position="27"/>
    </location>
</feature>
<keyword evidence="1" id="KW-0812">Transmembrane</keyword>
<comment type="caution">
    <text evidence="3">The sequence shown here is derived from an EMBL/GenBank/DDBJ whole genome shotgun (WGS) entry which is preliminary data.</text>
</comment>
<gene>
    <name evidence="3" type="ORF">GCM10009789_62450</name>
</gene>
<feature type="chain" id="PRO_5046611627" description="LPXTG-motif cell wall-anchored protein" evidence="2">
    <location>
        <begin position="28"/>
        <end position="103"/>
    </location>
</feature>
<evidence type="ECO:0008006" key="5">
    <source>
        <dbReference type="Google" id="ProtNLM"/>
    </source>
</evidence>